<dbReference type="AlphaFoldDB" id="A0A0R3T0W1"/>
<evidence type="ECO:0000313" key="2">
    <source>
        <dbReference type="Proteomes" id="UP000278807"/>
    </source>
</evidence>
<name>A0A0R3T0W1_RODNA</name>
<keyword evidence="2" id="KW-1185">Reference proteome</keyword>
<protein>
    <submittedName>
        <fullName evidence="3">FAR1 domain-containing protein</fullName>
    </submittedName>
</protein>
<organism evidence="3">
    <name type="scientific">Rodentolepis nana</name>
    <name type="common">Dwarf tapeworm</name>
    <name type="synonym">Hymenolepis nana</name>
    <dbReference type="NCBI Taxonomy" id="102285"/>
    <lineage>
        <taxon>Eukaryota</taxon>
        <taxon>Metazoa</taxon>
        <taxon>Spiralia</taxon>
        <taxon>Lophotrochozoa</taxon>
        <taxon>Platyhelminthes</taxon>
        <taxon>Cestoda</taxon>
        <taxon>Eucestoda</taxon>
        <taxon>Cyclophyllidea</taxon>
        <taxon>Hymenolepididae</taxon>
        <taxon>Rodentolepis</taxon>
    </lineage>
</organism>
<sequence length="494" mass="54854">MDTSTEFLTAFFQQKFTSFEEFHSQLREFEKLTGTIYIITSSKFLPHSHPDRGRLVYSSLNYTCYHHGVCQDVPASKRTLRTSRASCGSRINLSAMNSKLYIAKYHMVHNHTQLPEEIVIDQKIRRLQVQQAGKDDLMISDDVQGVLDDIVDHPTRFETSMDSSEGRIPRTITERKAAAKDRLAARTKKARGVKIAPYLRCIAEIATTDSVPDFHKHLGELEALVEIWKQGGVSPLASLSSNTVRSNENYVTANERITIAKAVENIIRRQNPSPSVPGTPKTAQIITPIGGNPISILPSTNPQPVILKQALGGVSQTPSQIVTLPKDVMLADAGNGQLQLISTSGQKGNNGVIEGQPLVGYVLQPIQNTTALPNAATSNYVPIAPKLPEHQQVQRSFQSLPPPPPRAIRPQMPVCKPKVKRQSKVRPGFSSLNPSEPFVAKFEDDSLEQKPWTSMIVEGDSCPYFLFVEDVNYCYSPEEDAWVPLEQRTMAVDF</sequence>
<evidence type="ECO:0000313" key="3">
    <source>
        <dbReference type="WBParaSite" id="HNAJ_0000048201-mRNA-1"/>
    </source>
</evidence>
<proteinExistence type="predicted"/>
<evidence type="ECO:0000313" key="1">
    <source>
        <dbReference type="EMBL" id="VDN96342.1"/>
    </source>
</evidence>
<gene>
    <name evidence="1" type="ORF">HNAJ_LOCUS483</name>
</gene>
<dbReference type="Proteomes" id="UP000278807">
    <property type="component" value="Unassembled WGS sequence"/>
</dbReference>
<dbReference type="OrthoDB" id="6241788at2759"/>
<reference evidence="3" key="1">
    <citation type="submission" date="2017-02" db="UniProtKB">
        <authorList>
            <consortium name="WormBaseParasite"/>
        </authorList>
    </citation>
    <scope>IDENTIFICATION</scope>
</reference>
<accession>A0A0R3T0W1</accession>
<reference evidence="1 2" key="2">
    <citation type="submission" date="2018-11" db="EMBL/GenBank/DDBJ databases">
        <authorList>
            <consortium name="Pathogen Informatics"/>
        </authorList>
    </citation>
    <scope>NUCLEOTIDE SEQUENCE [LARGE SCALE GENOMIC DNA]</scope>
</reference>
<dbReference type="WBParaSite" id="HNAJ_0000048201-mRNA-1">
    <property type="protein sequence ID" value="HNAJ_0000048201-mRNA-1"/>
    <property type="gene ID" value="HNAJ_0000048201"/>
</dbReference>
<dbReference type="EMBL" id="UZAE01000133">
    <property type="protein sequence ID" value="VDN96342.1"/>
    <property type="molecule type" value="Genomic_DNA"/>
</dbReference>